<comment type="caution">
    <text evidence="1">The sequence shown here is derived from an EMBL/GenBank/DDBJ whole genome shotgun (WGS) entry which is preliminary data.</text>
</comment>
<sequence>MPVRDTLAIPCAAAPERVDIYSGVARLSQTLWASRWRAEPHQNDVAVLIVHPTSNFLGHYALRPLAELGVDAVGLTTRFIGNDSSLTMEDCVVDIGAAIRYLREIGYRKVLLVGNSGGGGLAALYQSHAERPTITATPAEDPPDLTAADLPSADALVMAMAHPGRATVFTEYLDPAIVDESRPFERDAELDMFDPRNGPSYSAEFITRYRAAQIARNRRITAWVRGQLEWLRDSSPVSPEGNKIDNMPFVVHGTAADPRSLDLTLDPSDRLATTLWGDPWVANYQPATLGHLTSLRAWLSQWSFDDSRANAPAELPHVTVPVQVIYGSADTAAFPSHAQAMFDAINHDRRELNVIKGADHYFRGQPELAREMCEHIVRWARESV</sequence>
<dbReference type="Proteomes" id="UP001500653">
    <property type="component" value="Unassembled WGS sequence"/>
</dbReference>
<keyword evidence="1" id="KW-0378">Hydrolase</keyword>
<accession>A0ABP4GXB5</accession>
<keyword evidence="2" id="KW-1185">Reference proteome</keyword>
<dbReference type="Gene3D" id="3.40.50.1820">
    <property type="entry name" value="alpha/beta hydrolase"/>
    <property type="match status" value="2"/>
</dbReference>
<proteinExistence type="predicted"/>
<name>A0ABP4GXB5_9PSEU</name>
<gene>
    <name evidence="1" type="ORF">GCM10009676_20240</name>
</gene>
<protein>
    <submittedName>
        <fullName evidence="1">Alpha/beta fold hydrolase</fullName>
    </submittedName>
</protein>
<evidence type="ECO:0000313" key="1">
    <source>
        <dbReference type="EMBL" id="GAA1236062.1"/>
    </source>
</evidence>
<reference evidence="2" key="1">
    <citation type="journal article" date="2019" name="Int. J. Syst. Evol. Microbiol.">
        <title>The Global Catalogue of Microorganisms (GCM) 10K type strain sequencing project: providing services to taxonomists for standard genome sequencing and annotation.</title>
        <authorList>
            <consortium name="The Broad Institute Genomics Platform"/>
            <consortium name="The Broad Institute Genome Sequencing Center for Infectious Disease"/>
            <person name="Wu L."/>
            <person name="Ma J."/>
        </authorList>
    </citation>
    <scope>NUCLEOTIDE SEQUENCE [LARGE SCALE GENOMIC DNA]</scope>
    <source>
        <strain evidence="2">JCM 13023</strain>
    </source>
</reference>
<dbReference type="RefSeq" id="WP_253863264.1">
    <property type="nucleotide sequence ID" value="NZ_BAAALN010000005.1"/>
</dbReference>
<organism evidence="1 2">
    <name type="scientific">Prauserella halophila</name>
    <dbReference type="NCBI Taxonomy" id="185641"/>
    <lineage>
        <taxon>Bacteria</taxon>
        <taxon>Bacillati</taxon>
        <taxon>Actinomycetota</taxon>
        <taxon>Actinomycetes</taxon>
        <taxon>Pseudonocardiales</taxon>
        <taxon>Pseudonocardiaceae</taxon>
        <taxon>Prauserella</taxon>
    </lineage>
</organism>
<evidence type="ECO:0000313" key="2">
    <source>
        <dbReference type="Proteomes" id="UP001500653"/>
    </source>
</evidence>
<dbReference type="SUPFAM" id="SSF53474">
    <property type="entry name" value="alpha/beta-Hydrolases"/>
    <property type="match status" value="1"/>
</dbReference>
<dbReference type="GO" id="GO:0016787">
    <property type="term" value="F:hydrolase activity"/>
    <property type="evidence" value="ECO:0007669"/>
    <property type="project" value="UniProtKB-KW"/>
</dbReference>
<dbReference type="InterPro" id="IPR029058">
    <property type="entry name" value="AB_hydrolase_fold"/>
</dbReference>
<dbReference type="EMBL" id="BAAALN010000005">
    <property type="protein sequence ID" value="GAA1236062.1"/>
    <property type="molecule type" value="Genomic_DNA"/>
</dbReference>